<dbReference type="AlphaFoldDB" id="A0A382KCD5"/>
<feature type="non-terminal residue" evidence="2">
    <location>
        <position position="128"/>
    </location>
</feature>
<name>A0A382KCD5_9ZZZZ</name>
<protein>
    <recommendedName>
        <fullName evidence="3">Phytanoyl-CoA dioxygenase</fullName>
    </recommendedName>
</protein>
<evidence type="ECO:0008006" key="3">
    <source>
        <dbReference type="Google" id="ProtNLM"/>
    </source>
</evidence>
<dbReference type="EMBL" id="UINC01078889">
    <property type="protein sequence ID" value="SVC20391.1"/>
    <property type="molecule type" value="Genomic_DNA"/>
</dbReference>
<organism evidence="2">
    <name type="scientific">marine metagenome</name>
    <dbReference type="NCBI Taxonomy" id="408172"/>
    <lineage>
        <taxon>unclassified sequences</taxon>
        <taxon>metagenomes</taxon>
        <taxon>ecological metagenomes</taxon>
    </lineage>
</organism>
<proteinExistence type="predicted"/>
<evidence type="ECO:0000313" key="2">
    <source>
        <dbReference type="EMBL" id="SVC20391.1"/>
    </source>
</evidence>
<dbReference type="SUPFAM" id="SSF51197">
    <property type="entry name" value="Clavaminate synthase-like"/>
    <property type="match status" value="1"/>
</dbReference>
<reference evidence="2" key="1">
    <citation type="submission" date="2018-05" db="EMBL/GenBank/DDBJ databases">
        <authorList>
            <person name="Lanie J.A."/>
            <person name="Ng W.-L."/>
            <person name="Kazmierczak K.M."/>
            <person name="Andrzejewski T.M."/>
            <person name="Davidsen T.M."/>
            <person name="Wayne K.J."/>
            <person name="Tettelin H."/>
            <person name="Glass J.I."/>
            <person name="Rusch D."/>
            <person name="Podicherti R."/>
            <person name="Tsui H.-C.T."/>
            <person name="Winkler M.E."/>
        </authorList>
    </citation>
    <scope>NUCLEOTIDE SEQUENCE</scope>
</reference>
<sequence>MTDPILLTDEQMREFIVNGYLVFTPTVPEGTHETCYRKLNEIIDSEANPGNNVLPRVPEMRHILNSPEVRGALISVLGPDYLEHPHRYCHPLKPADESMSPEEAEKRLQKNCHQDGYTPLGHPRQHYL</sequence>
<accession>A0A382KCD5</accession>
<gene>
    <name evidence="2" type="ORF">METZ01_LOCUS273245</name>
</gene>
<evidence type="ECO:0000256" key="1">
    <source>
        <dbReference type="SAM" id="MobiDB-lite"/>
    </source>
</evidence>
<dbReference type="Gene3D" id="2.60.120.620">
    <property type="entry name" value="q2cbj1_9rhob like domain"/>
    <property type="match status" value="1"/>
</dbReference>
<feature type="region of interest" description="Disordered" evidence="1">
    <location>
        <begin position="91"/>
        <end position="128"/>
    </location>
</feature>